<reference evidence="1 2" key="1">
    <citation type="journal article" date="2022" name="Hortic Res">
        <title>A haplotype resolved chromosomal level avocado genome allows analysis of novel avocado genes.</title>
        <authorList>
            <person name="Nath O."/>
            <person name="Fletcher S.J."/>
            <person name="Hayward A."/>
            <person name="Shaw L.M."/>
            <person name="Masouleh A.K."/>
            <person name="Furtado A."/>
            <person name="Henry R.J."/>
            <person name="Mitter N."/>
        </authorList>
    </citation>
    <scope>NUCLEOTIDE SEQUENCE [LARGE SCALE GENOMIC DNA]</scope>
    <source>
        <strain evidence="2">cv. Hass</strain>
    </source>
</reference>
<keyword evidence="2" id="KW-1185">Reference proteome</keyword>
<comment type="caution">
    <text evidence="1">The sequence shown here is derived from an EMBL/GenBank/DDBJ whole genome shotgun (WGS) entry which is preliminary data.</text>
</comment>
<evidence type="ECO:0000313" key="2">
    <source>
        <dbReference type="Proteomes" id="UP001234297"/>
    </source>
</evidence>
<organism evidence="1 2">
    <name type="scientific">Persea americana</name>
    <name type="common">Avocado</name>
    <dbReference type="NCBI Taxonomy" id="3435"/>
    <lineage>
        <taxon>Eukaryota</taxon>
        <taxon>Viridiplantae</taxon>
        <taxon>Streptophyta</taxon>
        <taxon>Embryophyta</taxon>
        <taxon>Tracheophyta</taxon>
        <taxon>Spermatophyta</taxon>
        <taxon>Magnoliopsida</taxon>
        <taxon>Magnoliidae</taxon>
        <taxon>Laurales</taxon>
        <taxon>Lauraceae</taxon>
        <taxon>Persea</taxon>
    </lineage>
</organism>
<name>A0ACC2L1K1_PERAE</name>
<sequence>MNSLLSMKSQLDLALTQIQELKAEIEFERRMRKKAESSKKRLEKELQEERERREATEHICEELAKEIAADRAAMDRMKEEMEEERKMWRVAEVWREERVRMKMAEAKIVMEEKVVELSKGRETERRRGEDTLGIPDFLMGTCGNSNCSNQVQVRSKSQRNGSPEAENPHIRRGIKGFVEFPRVVRAVGSRGRHLGSKLECQKAQLRLLLRQKNPIGLGFGRPSNSNLAVGG</sequence>
<proteinExistence type="predicted"/>
<evidence type="ECO:0000313" key="1">
    <source>
        <dbReference type="EMBL" id="KAJ8627036.1"/>
    </source>
</evidence>
<protein>
    <submittedName>
        <fullName evidence="1">Uncharacterized protein</fullName>
    </submittedName>
</protein>
<dbReference type="EMBL" id="CM056814">
    <property type="protein sequence ID" value="KAJ8627036.1"/>
    <property type="molecule type" value="Genomic_DNA"/>
</dbReference>
<gene>
    <name evidence="1" type="ORF">MRB53_020343</name>
</gene>
<accession>A0ACC2L1K1</accession>
<dbReference type="Proteomes" id="UP001234297">
    <property type="component" value="Chromosome 6"/>
</dbReference>